<comment type="similarity">
    <text evidence="7">Belongs to the PINc/VapC protein family.</text>
</comment>
<organism evidence="10">
    <name type="scientific">freshwater metagenome</name>
    <dbReference type="NCBI Taxonomy" id="449393"/>
    <lineage>
        <taxon>unclassified sequences</taxon>
        <taxon>metagenomes</taxon>
        <taxon>ecological metagenomes</taxon>
    </lineage>
</organism>
<dbReference type="GO" id="GO:0016787">
    <property type="term" value="F:hydrolase activity"/>
    <property type="evidence" value="ECO:0007669"/>
    <property type="project" value="UniProtKB-KW"/>
</dbReference>
<dbReference type="SUPFAM" id="SSF88723">
    <property type="entry name" value="PIN domain-like"/>
    <property type="match status" value="1"/>
</dbReference>
<dbReference type="Gene3D" id="3.40.50.1010">
    <property type="entry name" value="5'-nuclease"/>
    <property type="match status" value="1"/>
</dbReference>
<evidence type="ECO:0000313" key="9">
    <source>
        <dbReference type="EMBL" id="CAB4953476.1"/>
    </source>
</evidence>
<dbReference type="GO" id="GO:0046872">
    <property type="term" value="F:metal ion binding"/>
    <property type="evidence" value="ECO:0007669"/>
    <property type="project" value="UniProtKB-KW"/>
</dbReference>
<keyword evidence="5" id="KW-0378">Hydrolase</keyword>
<keyword evidence="4" id="KW-0479">Metal-binding</keyword>
<dbReference type="AlphaFoldDB" id="A0A6J7PCS0"/>
<name>A0A6J7PCS0_9ZZZZ</name>
<accession>A0A6J7PCS0</accession>
<dbReference type="Pfam" id="PF01850">
    <property type="entry name" value="PIN"/>
    <property type="match status" value="1"/>
</dbReference>
<dbReference type="EMBL" id="CAFBOZ010000096">
    <property type="protein sequence ID" value="CAB5003360.1"/>
    <property type="molecule type" value="Genomic_DNA"/>
</dbReference>
<dbReference type="HAMAP" id="MF_00265">
    <property type="entry name" value="VapC_Nob1"/>
    <property type="match status" value="1"/>
</dbReference>
<evidence type="ECO:0000259" key="8">
    <source>
        <dbReference type="Pfam" id="PF01850"/>
    </source>
</evidence>
<dbReference type="InterPro" id="IPR022907">
    <property type="entry name" value="VapC_family"/>
</dbReference>
<dbReference type="GO" id="GO:0004540">
    <property type="term" value="F:RNA nuclease activity"/>
    <property type="evidence" value="ECO:0007669"/>
    <property type="project" value="InterPro"/>
</dbReference>
<dbReference type="PANTHER" id="PTHR33653">
    <property type="entry name" value="RIBONUCLEASE VAPC2"/>
    <property type="match status" value="1"/>
</dbReference>
<gene>
    <name evidence="9" type="ORF">UFOPK3773_01544</name>
    <name evidence="10" type="ORF">UFOPK3992_00792</name>
</gene>
<dbReference type="InterPro" id="IPR002716">
    <property type="entry name" value="PIN_dom"/>
</dbReference>
<keyword evidence="6" id="KW-0460">Magnesium</keyword>
<sequence>MIVVDTNVVSELMKASPSVVVRDWMLRQRAAELFTTSITVAEVLYGIERLPEGQRQDMLRSEAVDVFSSFADHVLPFDRDASAAYATVVHHRYQRGFPIDGFDAQIAAICGVHNATLATRNVKDFRHTGIALANPWKSI</sequence>
<evidence type="ECO:0000256" key="4">
    <source>
        <dbReference type="ARBA" id="ARBA00022723"/>
    </source>
</evidence>
<evidence type="ECO:0000256" key="6">
    <source>
        <dbReference type="ARBA" id="ARBA00022842"/>
    </source>
</evidence>
<keyword evidence="3" id="KW-0540">Nuclease</keyword>
<evidence type="ECO:0000256" key="1">
    <source>
        <dbReference type="ARBA" id="ARBA00001946"/>
    </source>
</evidence>
<evidence type="ECO:0000256" key="3">
    <source>
        <dbReference type="ARBA" id="ARBA00022722"/>
    </source>
</evidence>
<dbReference type="CDD" id="cd18731">
    <property type="entry name" value="PIN_NgFitB-like"/>
    <property type="match status" value="1"/>
</dbReference>
<evidence type="ECO:0000256" key="5">
    <source>
        <dbReference type="ARBA" id="ARBA00022801"/>
    </source>
</evidence>
<feature type="domain" description="PIN" evidence="8">
    <location>
        <begin position="2"/>
        <end position="128"/>
    </location>
</feature>
<dbReference type="EMBL" id="CAFBNF010000191">
    <property type="protein sequence ID" value="CAB4953476.1"/>
    <property type="molecule type" value="Genomic_DNA"/>
</dbReference>
<comment type="cofactor">
    <cofactor evidence="1">
        <name>Mg(2+)</name>
        <dbReference type="ChEBI" id="CHEBI:18420"/>
    </cofactor>
</comment>
<evidence type="ECO:0000256" key="7">
    <source>
        <dbReference type="ARBA" id="ARBA00038093"/>
    </source>
</evidence>
<proteinExistence type="inferred from homology"/>
<dbReference type="PANTHER" id="PTHR33653:SF1">
    <property type="entry name" value="RIBONUCLEASE VAPC2"/>
    <property type="match status" value="1"/>
</dbReference>
<evidence type="ECO:0000313" key="10">
    <source>
        <dbReference type="EMBL" id="CAB5003360.1"/>
    </source>
</evidence>
<dbReference type="InterPro" id="IPR029060">
    <property type="entry name" value="PIN-like_dom_sf"/>
</dbReference>
<keyword evidence="2" id="KW-1277">Toxin-antitoxin system</keyword>
<evidence type="ECO:0000256" key="2">
    <source>
        <dbReference type="ARBA" id="ARBA00022649"/>
    </source>
</evidence>
<dbReference type="InterPro" id="IPR050556">
    <property type="entry name" value="Type_II_TA_system_RNase"/>
</dbReference>
<reference evidence="10" key="1">
    <citation type="submission" date="2020-05" db="EMBL/GenBank/DDBJ databases">
        <authorList>
            <person name="Chiriac C."/>
            <person name="Salcher M."/>
            <person name="Ghai R."/>
            <person name="Kavagutti S V."/>
        </authorList>
    </citation>
    <scope>NUCLEOTIDE SEQUENCE</scope>
</reference>
<protein>
    <submittedName>
        <fullName evidence="10">Unannotated protein</fullName>
    </submittedName>
</protein>